<feature type="domain" description="F-box" evidence="1">
    <location>
        <begin position="23"/>
        <end position="68"/>
    </location>
</feature>
<dbReference type="InterPro" id="IPR001810">
    <property type="entry name" value="F-box_dom"/>
</dbReference>
<dbReference type="AlphaFoldDB" id="A0A540MAD6"/>
<dbReference type="EMBL" id="VIEB01000307">
    <property type="protein sequence ID" value="TQD95707.1"/>
    <property type="molecule type" value="Genomic_DNA"/>
</dbReference>
<dbReference type="InterPro" id="IPR036047">
    <property type="entry name" value="F-box-like_dom_sf"/>
</dbReference>
<proteinExistence type="predicted"/>
<accession>A0A540MAD6</accession>
<protein>
    <recommendedName>
        <fullName evidence="1">F-box domain-containing protein</fullName>
    </recommendedName>
</protein>
<dbReference type="PROSITE" id="PS50181">
    <property type="entry name" value="FBOX"/>
    <property type="match status" value="1"/>
</dbReference>
<dbReference type="Pfam" id="PF00646">
    <property type="entry name" value="F-box"/>
    <property type="match status" value="1"/>
</dbReference>
<dbReference type="Proteomes" id="UP000315295">
    <property type="component" value="Unassembled WGS sequence"/>
</dbReference>
<reference evidence="2 3" key="1">
    <citation type="journal article" date="2019" name="G3 (Bethesda)">
        <title>Sequencing of a Wild Apple (Malus baccata) Genome Unravels the Differences Between Cultivated and Wild Apple Species Regarding Disease Resistance and Cold Tolerance.</title>
        <authorList>
            <person name="Chen X."/>
        </authorList>
    </citation>
    <scope>NUCLEOTIDE SEQUENCE [LARGE SCALE GENOMIC DNA]</scope>
    <source>
        <strain evidence="3">cv. Shandingzi</strain>
        <tissue evidence="2">Leaves</tissue>
    </source>
</reference>
<comment type="caution">
    <text evidence="2">The sequence shown here is derived from an EMBL/GenBank/DDBJ whole genome shotgun (WGS) entry which is preliminary data.</text>
</comment>
<dbReference type="Gene3D" id="1.20.1280.50">
    <property type="match status" value="1"/>
</dbReference>
<evidence type="ECO:0000313" key="2">
    <source>
        <dbReference type="EMBL" id="TQD95707.1"/>
    </source>
</evidence>
<sequence>MLEIMRANIAWLKKLRLRRRRKHTLLTDLPFEILVNILSRLPVKSLYHIRRLSKMLKNIVDDQSFVTLHTRLLTATNAVAGVPQLILIDNIGMASLAAVQLFEYDGNSLKERKHAIVSEIGFDNLRVHGHTLGDYSWIAGCGQWEHGIFFLDSDDSALFFDVRCHSIKHATYPMLFPRDPVVASNPSVHSCTLSLIALEHYGNVIDQEHIVSGIYSESGEFEWTFKKNVIQPEEHYWKGKTFKRIVETLLKQKEVGRISFFLRR</sequence>
<dbReference type="SUPFAM" id="SSF81383">
    <property type="entry name" value="F-box domain"/>
    <property type="match status" value="1"/>
</dbReference>
<keyword evidence="3" id="KW-1185">Reference proteome</keyword>
<gene>
    <name evidence="2" type="ORF">C1H46_018651</name>
</gene>
<evidence type="ECO:0000313" key="3">
    <source>
        <dbReference type="Proteomes" id="UP000315295"/>
    </source>
</evidence>
<organism evidence="2 3">
    <name type="scientific">Malus baccata</name>
    <name type="common">Siberian crab apple</name>
    <name type="synonym">Pyrus baccata</name>
    <dbReference type="NCBI Taxonomy" id="106549"/>
    <lineage>
        <taxon>Eukaryota</taxon>
        <taxon>Viridiplantae</taxon>
        <taxon>Streptophyta</taxon>
        <taxon>Embryophyta</taxon>
        <taxon>Tracheophyta</taxon>
        <taxon>Spermatophyta</taxon>
        <taxon>Magnoliopsida</taxon>
        <taxon>eudicotyledons</taxon>
        <taxon>Gunneridae</taxon>
        <taxon>Pentapetalae</taxon>
        <taxon>rosids</taxon>
        <taxon>fabids</taxon>
        <taxon>Rosales</taxon>
        <taxon>Rosaceae</taxon>
        <taxon>Amygdaloideae</taxon>
        <taxon>Maleae</taxon>
        <taxon>Malus</taxon>
    </lineage>
</organism>
<evidence type="ECO:0000259" key="1">
    <source>
        <dbReference type="PROSITE" id="PS50181"/>
    </source>
</evidence>
<name>A0A540MAD6_MALBA</name>
<dbReference type="SMART" id="SM00256">
    <property type="entry name" value="FBOX"/>
    <property type="match status" value="1"/>
</dbReference>